<keyword evidence="1" id="KW-0472">Membrane</keyword>
<feature type="transmembrane region" description="Helical" evidence="1">
    <location>
        <begin position="347"/>
        <end position="367"/>
    </location>
</feature>
<protein>
    <submittedName>
        <fullName evidence="2">N-acetylglucosamine related transporter, NagX</fullName>
    </submittedName>
</protein>
<dbReference type="AlphaFoldDB" id="A0A2Z4Y848"/>
<dbReference type="PANTHER" id="PTHR31061">
    <property type="entry name" value="LD22376P"/>
    <property type="match status" value="1"/>
</dbReference>
<feature type="transmembrane region" description="Helical" evidence="1">
    <location>
        <begin position="162"/>
        <end position="178"/>
    </location>
</feature>
<dbReference type="EMBL" id="CP030759">
    <property type="protein sequence ID" value="AXA36605.1"/>
    <property type="molecule type" value="Genomic_DNA"/>
</dbReference>
<keyword evidence="1" id="KW-0812">Transmembrane</keyword>
<gene>
    <name evidence="2" type="ORF">BRCON_1828</name>
</gene>
<evidence type="ECO:0000313" key="2">
    <source>
        <dbReference type="EMBL" id="AXA36605.1"/>
    </source>
</evidence>
<feature type="transmembrane region" description="Helical" evidence="1">
    <location>
        <begin position="190"/>
        <end position="207"/>
    </location>
</feature>
<feature type="transmembrane region" description="Helical" evidence="1">
    <location>
        <begin position="323"/>
        <end position="341"/>
    </location>
</feature>
<feature type="transmembrane region" description="Helical" evidence="1">
    <location>
        <begin position="22"/>
        <end position="40"/>
    </location>
</feature>
<feature type="transmembrane region" description="Helical" evidence="1">
    <location>
        <begin position="379"/>
        <end position="397"/>
    </location>
</feature>
<evidence type="ECO:0000313" key="3">
    <source>
        <dbReference type="Proteomes" id="UP000262583"/>
    </source>
</evidence>
<keyword evidence="1" id="KW-1133">Transmembrane helix</keyword>
<dbReference type="PANTHER" id="PTHR31061:SF24">
    <property type="entry name" value="LD22376P"/>
    <property type="match status" value="1"/>
</dbReference>
<organism evidence="2 3">
    <name type="scientific">Sumerlaea chitinivorans</name>
    <dbReference type="NCBI Taxonomy" id="2250252"/>
    <lineage>
        <taxon>Bacteria</taxon>
        <taxon>Candidatus Sumerlaeota</taxon>
        <taxon>Candidatus Sumerlaeia</taxon>
        <taxon>Candidatus Sumerlaeales</taxon>
        <taxon>Candidatus Sumerlaeaceae</taxon>
        <taxon>Candidatus Sumerlaea</taxon>
    </lineage>
</organism>
<feature type="transmembrane region" description="Helical" evidence="1">
    <location>
        <begin position="291"/>
        <end position="311"/>
    </location>
</feature>
<proteinExistence type="predicted"/>
<feature type="transmembrane region" description="Helical" evidence="1">
    <location>
        <begin position="213"/>
        <end position="234"/>
    </location>
</feature>
<feature type="transmembrane region" description="Helical" evidence="1">
    <location>
        <begin position="241"/>
        <end position="261"/>
    </location>
</feature>
<sequence length="448" mass="50595">MSNEIANVPTPQRKARVESIDAFRGFTIFAMILVIQVAGYKHLPLTFPHLGSAPVSTFKHASEDGEPEEWAFWEGRDVSREYVEARIIAREGDTYTVEIPAREQETTRTFSGVQVRHAKPLKPGDRIFAHFPGAAAAHVNRPQQEITPRFQGFGNGCTFTDLVAPFFVFIVGMCIPLSRQRRGGEWWHHVGVRTIGLILAGVIYISLILKLSYWWGILQAIGVAYFMGAASMFLPPVARWALVAGIAVAHGWLTIHVPWWVELGDKSRPFLTIARLDGDPLRPLTVHCTPWASVSYGMITIIGTLLGDAIVTRDRRQIARRALLIGIPLTVVGYLLHQFGFPMNKDYVTSSYSLFTAGIGALCFLLFYWPIDVWGVKRWAVVFNVFGANALLAYFLQPIVRIFMQALGLYPFFTSKVGWNGMAWGLLWTFILWGVVWYCNRRNIYWKL</sequence>
<name>A0A2Z4Y848_SUMC1</name>
<dbReference type="Proteomes" id="UP000262583">
    <property type="component" value="Chromosome"/>
</dbReference>
<reference evidence="2 3" key="1">
    <citation type="submission" date="2018-05" db="EMBL/GenBank/DDBJ databases">
        <title>A metagenomic window into the 2 km-deep terrestrial subsurface aquifer revealed taxonomically and functionally diverse microbial community comprising novel uncultured bacterial lineages.</title>
        <authorList>
            <person name="Kadnikov V.V."/>
            <person name="Mardanov A.V."/>
            <person name="Beletsky A.V."/>
            <person name="Banks D."/>
            <person name="Pimenov N.V."/>
            <person name="Frank Y.A."/>
            <person name="Karnachuk O.V."/>
            <person name="Ravin N.V."/>
        </authorList>
    </citation>
    <scope>NUCLEOTIDE SEQUENCE [LARGE SCALE GENOMIC DNA]</scope>
    <source>
        <strain evidence="2">BY</strain>
    </source>
</reference>
<evidence type="ECO:0000256" key="1">
    <source>
        <dbReference type="SAM" id="Phobius"/>
    </source>
</evidence>
<accession>A0A2Z4Y848</accession>
<dbReference type="KEGG" id="schv:BRCON_1828"/>
<feature type="transmembrane region" description="Helical" evidence="1">
    <location>
        <begin position="417"/>
        <end position="439"/>
    </location>
</feature>